<comment type="caution">
    <text evidence="1">The sequence shown here is derived from an EMBL/GenBank/DDBJ whole genome shotgun (WGS) entry which is preliminary data.</text>
</comment>
<dbReference type="Proteomes" id="UP001060085">
    <property type="component" value="Linkage Group LG02"/>
</dbReference>
<organism evidence="1 2">
    <name type="scientific">Catharanthus roseus</name>
    <name type="common">Madagascar periwinkle</name>
    <name type="synonym">Vinca rosea</name>
    <dbReference type="NCBI Taxonomy" id="4058"/>
    <lineage>
        <taxon>Eukaryota</taxon>
        <taxon>Viridiplantae</taxon>
        <taxon>Streptophyta</taxon>
        <taxon>Embryophyta</taxon>
        <taxon>Tracheophyta</taxon>
        <taxon>Spermatophyta</taxon>
        <taxon>Magnoliopsida</taxon>
        <taxon>eudicotyledons</taxon>
        <taxon>Gunneridae</taxon>
        <taxon>Pentapetalae</taxon>
        <taxon>asterids</taxon>
        <taxon>lamiids</taxon>
        <taxon>Gentianales</taxon>
        <taxon>Apocynaceae</taxon>
        <taxon>Rauvolfioideae</taxon>
        <taxon>Vinceae</taxon>
        <taxon>Catharanthinae</taxon>
        <taxon>Catharanthus</taxon>
    </lineage>
</organism>
<sequence length="295" mass="32890">MVHIEPVAAEEGNTNEKIPKTKPIKDQSSSSTAANVEDSRQGGGTVEYASDGFETASETELNDEEEAKQKYEGNNEKSNKSEGGDNLKVAEEASSKEKEEKQPHEQHLEPNEEKNDEKALAEANNAKIEGNELFKNGLYEDALSKYESALQLASNVSSSAEICSICYANRAACFYKLGKFQETIKDCTKALELNPSYIKVLHRRGEAHEKLEHFDEAIADMTKILEVDPSNDQARRNVIRLKPLADEKREKMKEEMIGKLKDMGNSILGRFGMSVDNFKAVKDPNTGSYSISFQR</sequence>
<protein>
    <submittedName>
        <fullName evidence="1">Uncharacterized protein</fullName>
    </submittedName>
</protein>
<dbReference type="EMBL" id="CM044702">
    <property type="protein sequence ID" value="KAI5675669.1"/>
    <property type="molecule type" value="Genomic_DNA"/>
</dbReference>
<keyword evidence="2" id="KW-1185">Reference proteome</keyword>
<proteinExistence type="predicted"/>
<gene>
    <name evidence="1" type="ORF">M9H77_06619</name>
</gene>
<accession>A0ACC0BST1</accession>
<reference evidence="2" key="1">
    <citation type="journal article" date="2023" name="Nat. Plants">
        <title>Single-cell RNA sequencing provides a high-resolution roadmap for understanding the multicellular compartmentation of specialized metabolism.</title>
        <authorList>
            <person name="Sun S."/>
            <person name="Shen X."/>
            <person name="Li Y."/>
            <person name="Li Y."/>
            <person name="Wang S."/>
            <person name="Li R."/>
            <person name="Zhang H."/>
            <person name="Shen G."/>
            <person name="Guo B."/>
            <person name="Wei J."/>
            <person name="Xu J."/>
            <person name="St-Pierre B."/>
            <person name="Chen S."/>
            <person name="Sun C."/>
        </authorList>
    </citation>
    <scope>NUCLEOTIDE SEQUENCE [LARGE SCALE GENOMIC DNA]</scope>
</reference>
<evidence type="ECO:0000313" key="2">
    <source>
        <dbReference type="Proteomes" id="UP001060085"/>
    </source>
</evidence>
<evidence type="ECO:0000313" key="1">
    <source>
        <dbReference type="EMBL" id="KAI5675669.1"/>
    </source>
</evidence>
<name>A0ACC0BST1_CATRO</name>